<reference evidence="4" key="1">
    <citation type="submission" date="2022-11" db="EMBL/GenBank/DDBJ databases">
        <authorList>
            <person name="Somphong A."/>
            <person name="Phongsopitanun W."/>
        </authorList>
    </citation>
    <scope>NUCLEOTIDE SEQUENCE</scope>
    <source>
        <strain evidence="4">Pm04-4</strain>
    </source>
</reference>
<evidence type="ECO:0000256" key="2">
    <source>
        <dbReference type="SAM" id="Phobius"/>
    </source>
</evidence>
<feature type="chain" id="PRO_5047294513" evidence="3">
    <location>
        <begin position="25"/>
        <end position="539"/>
    </location>
</feature>
<accession>A0ABT4BBI0</accession>
<comment type="caution">
    <text evidence="4">The sequence shown here is derived from an EMBL/GenBank/DDBJ whole genome shotgun (WGS) entry which is preliminary data.</text>
</comment>
<keyword evidence="5" id="KW-1185">Reference proteome</keyword>
<name>A0ABT4BBI0_9ACTN</name>
<keyword evidence="3" id="KW-0732">Signal</keyword>
<feature type="signal peptide" evidence="3">
    <location>
        <begin position="1"/>
        <end position="24"/>
    </location>
</feature>
<evidence type="ECO:0000313" key="5">
    <source>
        <dbReference type="Proteomes" id="UP001151002"/>
    </source>
</evidence>
<keyword evidence="2" id="KW-0472">Membrane</keyword>
<dbReference type="Proteomes" id="UP001151002">
    <property type="component" value="Unassembled WGS sequence"/>
</dbReference>
<sequence length="539" mass="55651">MPLFSRVLAVSLLVVLLPPQPAAAAPTTATLKPYAPPLTLAPGSDTRYTAIDVRSENAEPYTSVRLEVTVDLGGATSFADVSIEPGFGTTRSGSTEIVVEPGDTSTPCQRTGEKITCSWTSTPSSEIVDQTPALLAVKPLKTAKTGDRAVLTMAARIGDGAVTNGSSVIQVGEGVNLVSDGEQTVKAAPGKTVRTTPAVLNGGKTAINGVVLVLDSHPRLIGPSSYRNCRYYFGMICTFDTTLEPGRRYALSSPITLHSPADTVPGSVAPIDLAWITPADWATTELGDSGRAGTGPPLTLKPLAAAQDATPQVDVDLEDNFATIKFTVTGKRKPSLSAIGARLDAATSDRRTLTAGLMNFGPGTLRPDLFRNNSLGVAVRLPGNVAVEEEPHSDCYSVNVGPPVAPPSPPSAPGSAGPDELTSEWLCDLSRDLGPGQRATFPFLVTVADECGTPGQVEIIQNDDGIVGHRRKVVPLSVNVKGAKCAAVALPITGPAAGWTALAALVLIAAGLGLAVRRTRRPVCAHAEGASGAGSRPEG</sequence>
<feature type="transmembrane region" description="Helical" evidence="2">
    <location>
        <begin position="496"/>
        <end position="516"/>
    </location>
</feature>
<keyword evidence="2" id="KW-0812">Transmembrane</keyword>
<keyword evidence="2" id="KW-1133">Transmembrane helix</keyword>
<gene>
    <name evidence="4" type="ORF">OWR29_38055</name>
</gene>
<evidence type="ECO:0000256" key="3">
    <source>
        <dbReference type="SAM" id="SignalP"/>
    </source>
</evidence>
<evidence type="ECO:0000313" key="4">
    <source>
        <dbReference type="EMBL" id="MCY1143836.1"/>
    </source>
</evidence>
<evidence type="ECO:0000256" key="1">
    <source>
        <dbReference type="SAM" id="MobiDB-lite"/>
    </source>
</evidence>
<feature type="region of interest" description="Disordered" evidence="1">
    <location>
        <begin position="401"/>
        <end position="420"/>
    </location>
</feature>
<dbReference type="EMBL" id="JAPNTZ010000017">
    <property type="protein sequence ID" value="MCY1143836.1"/>
    <property type="molecule type" value="Genomic_DNA"/>
</dbReference>
<protein>
    <submittedName>
        <fullName evidence="4">Uncharacterized protein</fullName>
    </submittedName>
</protein>
<feature type="compositionally biased region" description="Pro residues" evidence="1">
    <location>
        <begin position="403"/>
        <end position="412"/>
    </location>
</feature>
<proteinExistence type="predicted"/>
<organism evidence="4 5">
    <name type="scientific">Paractinoplanes pyxinae</name>
    <dbReference type="NCBI Taxonomy" id="2997416"/>
    <lineage>
        <taxon>Bacteria</taxon>
        <taxon>Bacillati</taxon>
        <taxon>Actinomycetota</taxon>
        <taxon>Actinomycetes</taxon>
        <taxon>Micromonosporales</taxon>
        <taxon>Micromonosporaceae</taxon>
        <taxon>Paractinoplanes</taxon>
    </lineage>
</organism>
<dbReference type="RefSeq" id="WP_267568361.1">
    <property type="nucleotide sequence ID" value="NZ_JAPNTZ010000017.1"/>
</dbReference>